<proteinExistence type="predicted"/>
<dbReference type="AlphaFoldDB" id="A0AAE1DI95"/>
<reference evidence="1" key="1">
    <citation type="journal article" date="2023" name="G3 (Bethesda)">
        <title>A reference genome for the long-term kleptoplast-retaining sea slug Elysia crispata morphotype clarki.</title>
        <authorList>
            <person name="Eastman K.E."/>
            <person name="Pendleton A.L."/>
            <person name="Shaikh M.A."/>
            <person name="Suttiyut T."/>
            <person name="Ogas R."/>
            <person name="Tomko P."/>
            <person name="Gavelis G."/>
            <person name="Widhalm J.R."/>
            <person name="Wisecaver J.H."/>
        </authorList>
    </citation>
    <scope>NUCLEOTIDE SEQUENCE</scope>
    <source>
        <strain evidence="1">ECLA1</strain>
    </source>
</reference>
<evidence type="ECO:0000313" key="2">
    <source>
        <dbReference type="Proteomes" id="UP001283361"/>
    </source>
</evidence>
<name>A0AAE1DI95_9GAST</name>
<keyword evidence="2" id="KW-1185">Reference proteome</keyword>
<comment type="caution">
    <text evidence="1">The sequence shown here is derived from an EMBL/GenBank/DDBJ whole genome shotgun (WGS) entry which is preliminary data.</text>
</comment>
<gene>
    <name evidence="1" type="ORF">RRG08_016916</name>
</gene>
<evidence type="ECO:0000313" key="1">
    <source>
        <dbReference type="EMBL" id="KAK3771512.1"/>
    </source>
</evidence>
<accession>A0AAE1DI95</accession>
<dbReference type="Proteomes" id="UP001283361">
    <property type="component" value="Unassembled WGS sequence"/>
</dbReference>
<dbReference type="EMBL" id="JAWDGP010003728">
    <property type="protein sequence ID" value="KAK3771512.1"/>
    <property type="molecule type" value="Genomic_DNA"/>
</dbReference>
<organism evidence="1 2">
    <name type="scientific">Elysia crispata</name>
    <name type="common">lettuce slug</name>
    <dbReference type="NCBI Taxonomy" id="231223"/>
    <lineage>
        <taxon>Eukaryota</taxon>
        <taxon>Metazoa</taxon>
        <taxon>Spiralia</taxon>
        <taxon>Lophotrochozoa</taxon>
        <taxon>Mollusca</taxon>
        <taxon>Gastropoda</taxon>
        <taxon>Heterobranchia</taxon>
        <taxon>Euthyneura</taxon>
        <taxon>Panpulmonata</taxon>
        <taxon>Sacoglossa</taxon>
        <taxon>Placobranchoidea</taxon>
        <taxon>Plakobranchidae</taxon>
        <taxon>Elysia</taxon>
    </lineage>
</organism>
<sequence length="241" mass="27254">MSSIEPFEKSRFVPFYCSRCYHSWAVTEPSSNKNLTDTMGRGVGSFLVVCIFIACGADAGNREIRLACRQLRQAVRTMRDPSLPNVYNPATWLPHLNFYLDSICARATALQETWSEAGHVCTLDSSVVEEARFLLNTTAEICSEDVRQEIQTFSTRECFTDADQRYSLTTAVDLCVEDFLQLRYVALHASIVAYCSVLYNTFMGCVQNATVLACGQEVSRFISPLWKVEQNDDCYRYTESV</sequence>
<protein>
    <submittedName>
        <fullName evidence="1">Uncharacterized protein</fullName>
    </submittedName>
</protein>